<evidence type="ECO:0000256" key="5">
    <source>
        <dbReference type="ARBA" id="ARBA00022723"/>
    </source>
</evidence>
<keyword evidence="7" id="KW-0539">Nucleus</keyword>
<feature type="transmembrane region" description="Helical" evidence="8">
    <location>
        <begin position="53"/>
        <end position="70"/>
    </location>
</feature>
<feature type="transmembrane region" description="Helical" evidence="8">
    <location>
        <begin position="12"/>
        <end position="32"/>
    </location>
</feature>
<keyword evidence="4" id="KW-0540">Nuclease</keyword>
<evidence type="ECO:0000256" key="1">
    <source>
        <dbReference type="ARBA" id="ARBA00001968"/>
    </source>
</evidence>
<evidence type="ECO:0000256" key="4">
    <source>
        <dbReference type="ARBA" id="ARBA00022722"/>
    </source>
</evidence>
<evidence type="ECO:0000259" key="10">
    <source>
        <dbReference type="Pfam" id="PF26138"/>
    </source>
</evidence>
<accession>A0A3R5SK30</accession>
<keyword evidence="8" id="KW-0812">Transmembrane</keyword>
<dbReference type="AlphaFoldDB" id="A0A3R5SK30"/>
<sequence length="427" mass="49970">MIHECHLVEFYTFLLLLASVLIVYFSFALLVSDRTNRHFSSFRMDPQHECRKRMTWAAAIVILLLEYYRSSSVRILRMTSNFVGDKWVVDMYSGHPIRFNNIFRMTVQIFMDLLQELSLNHGLQGSSRTTIREVLAITLYILSQNESIRGAMERFQHSSETILRYFSKGIQTIVSLAVKIVRPEDPSFVNTPGQITTNPRYMPYFNDCISAIDGTHVDARLPSHNKVTYIGRSGSATQNIMTIRDFNMCFTYVMAGWEGSAHDSRIFSYAIRNRSQGFPHPPSEKYYLVDVVYPMQRGYLKPYLDTRYNISDFERASGTIRGRKMFNKRHSSLQRVIERTFEVWKKKWVILRDMPTYPFQKQVHIVVATMTLHNFIRRHLSRSNTDFSMVDNDELNVYEKQSKLLIGHSVPENDNDCNEFEVHARRV</sequence>
<evidence type="ECO:0000256" key="6">
    <source>
        <dbReference type="ARBA" id="ARBA00022801"/>
    </source>
</evidence>
<evidence type="ECO:0000259" key="9">
    <source>
        <dbReference type="Pfam" id="PF13359"/>
    </source>
</evidence>
<evidence type="ECO:0000313" key="11">
    <source>
        <dbReference type="EMBL" id="QAA91979.1"/>
    </source>
</evidence>
<dbReference type="InterPro" id="IPR058353">
    <property type="entry name" value="DUF8040"/>
</dbReference>
<evidence type="ECO:0000256" key="3">
    <source>
        <dbReference type="ARBA" id="ARBA00006958"/>
    </source>
</evidence>
<keyword evidence="5" id="KW-0479">Metal-binding</keyword>
<dbReference type="GO" id="GO:0016787">
    <property type="term" value="F:hydrolase activity"/>
    <property type="evidence" value="ECO:0007669"/>
    <property type="project" value="UniProtKB-KW"/>
</dbReference>
<feature type="domain" description="DDE Tnp4" evidence="9">
    <location>
        <begin position="212"/>
        <end position="374"/>
    </location>
</feature>
<comment type="similarity">
    <text evidence="3">Belongs to the HARBI1 family.</text>
</comment>
<dbReference type="Pfam" id="PF13359">
    <property type="entry name" value="DDE_Tnp_4"/>
    <property type="match status" value="1"/>
</dbReference>
<dbReference type="GO" id="GO:0046872">
    <property type="term" value="F:metal ion binding"/>
    <property type="evidence" value="ECO:0007669"/>
    <property type="project" value="UniProtKB-KW"/>
</dbReference>
<dbReference type="Pfam" id="PF26138">
    <property type="entry name" value="DUF8040"/>
    <property type="match status" value="1"/>
</dbReference>
<proteinExistence type="inferred from homology"/>
<dbReference type="GO" id="GO:0004518">
    <property type="term" value="F:nuclease activity"/>
    <property type="evidence" value="ECO:0007669"/>
    <property type="project" value="UniProtKB-KW"/>
</dbReference>
<evidence type="ECO:0000256" key="8">
    <source>
        <dbReference type="SAM" id="Phobius"/>
    </source>
</evidence>
<evidence type="ECO:0000256" key="2">
    <source>
        <dbReference type="ARBA" id="ARBA00004123"/>
    </source>
</evidence>
<keyword evidence="6" id="KW-0378">Hydrolase</keyword>
<keyword evidence="8" id="KW-1133">Transmembrane helix</keyword>
<dbReference type="EMBL" id="MG470826">
    <property type="protein sequence ID" value="QAA91979.1"/>
    <property type="molecule type" value="Genomic_DNA"/>
</dbReference>
<evidence type="ECO:0000256" key="7">
    <source>
        <dbReference type="ARBA" id="ARBA00023242"/>
    </source>
</evidence>
<dbReference type="InterPro" id="IPR045249">
    <property type="entry name" value="HARBI1-like"/>
</dbReference>
<dbReference type="GO" id="GO:0005634">
    <property type="term" value="C:nucleus"/>
    <property type="evidence" value="ECO:0007669"/>
    <property type="project" value="UniProtKB-SubCell"/>
</dbReference>
<comment type="cofactor">
    <cofactor evidence="1">
        <name>a divalent metal cation</name>
        <dbReference type="ChEBI" id="CHEBI:60240"/>
    </cofactor>
</comment>
<dbReference type="InterPro" id="IPR027806">
    <property type="entry name" value="HARBI1_dom"/>
</dbReference>
<organism evidence="11">
    <name type="scientific">Phalaenopsis equestris</name>
    <name type="common">Moth orchid</name>
    <dbReference type="NCBI Taxonomy" id="78828"/>
    <lineage>
        <taxon>Eukaryota</taxon>
        <taxon>Viridiplantae</taxon>
        <taxon>Streptophyta</taxon>
        <taxon>Embryophyta</taxon>
        <taxon>Tracheophyta</taxon>
        <taxon>Spermatophyta</taxon>
        <taxon>Magnoliopsida</taxon>
        <taxon>Liliopsida</taxon>
        <taxon>Asparagales</taxon>
        <taxon>Orchidaceae</taxon>
        <taxon>Epidendroideae</taxon>
        <taxon>Vandeae</taxon>
        <taxon>Aeridinae</taxon>
        <taxon>Phalaenopsis</taxon>
    </lineage>
</organism>
<name>A0A3R5SK30_PHAEQ</name>
<feature type="domain" description="DUF8040" evidence="10">
    <location>
        <begin position="79"/>
        <end position="174"/>
    </location>
</feature>
<protein>
    <submittedName>
        <fullName evidence="11">Transposase</fullName>
    </submittedName>
</protein>
<dbReference type="PANTHER" id="PTHR22930">
    <property type="match status" value="1"/>
</dbReference>
<reference evidence="11" key="1">
    <citation type="submission" date="2017-11" db="EMBL/GenBank/DDBJ databases">
        <title>A new strategy for identification of PePIF1, an active PIF-like transposable element highly expressed in protocorm-like bodies of Phalaenopsis orchids.</title>
        <authorList>
            <person name="Hsu C.-C."/>
            <person name="Lai P.-H."/>
            <person name="Chen T.-C."/>
            <person name="Tsai W.-C."/>
            <person name="Hsu J.-L."/>
            <person name="Hsiao Y.-Y."/>
            <person name="Wu W.-L."/>
            <person name="Tsai C.-H."/>
            <person name="Chen W.-H."/>
            <person name="Chen H.-H."/>
        </authorList>
    </citation>
    <scope>NUCLEOTIDE SEQUENCE</scope>
</reference>
<keyword evidence="8" id="KW-0472">Membrane</keyword>
<dbReference type="PANTHER" id="PTHR22930:SF221">
    <property type="entry name" value="NUCLEASE HARBI1"/>
    <property type="match status" value="1"/>
</dbReference>
<comment type="subcellular location">
    <subcellularLocation>
        <location evidence="2">Nucleus</location>
    </subcellularLocation>
</comment>